<sequence length="758" mass="82900">MSGPAKIIEPPINVRVIAGETALFFCRATGNPTPTVNFLIDRTISHPRLGAGVVLTIPDGSLLRLTKVHRDQNGLQVECVTRNHVGGDSATAHLTVYETNAEVPVGYPVIHVPPKSTSVAVGDIARLDCDVAGTPTPRVIWIKNEIPIPTSGSRISIVGTGSLLFDHILLSDEGHYECLVTNEIGSVLSSKAYLSVKNTYFVPKIVDKLDQVRVRPGHGANLTCRASGNPIPSTRWLTDRERPITESKEGVATLFLADVTEPARYICEANNTLGTVQHPVRVNVLDIPPPPQNLRCLEEGSTYAFLQWYPPNISREIQLKAPDGQVIDSYTLFLTKMNGFVDLSGLSEASTKSTSPFRRQLTDIPARQFHPDGALQYKVIDLQPYTNYSVEVAAVSNLLGMSDPSNRILFTTAEVAPTSAPRSTNAVAVSDTTIRVAWQPPAEANGKIVRYTVGYSRDQKLPVTKWRRVETTSENTQIGGLQPAETYYIRVSASNSVGSGPFSEAIPVIVKFGVPSQPINFRGFSLAPDRIYLNWSMPEVPKSVRLQDYYLRYRSAQSETMVNKPREYAIAPTLTSYVLENLTPNSTYHISLAARTTYGVGVAAQIQVLTESNVPGMPVLHEIEALDSSRIRVRWLAAPTGALIDWPNGTGVGLRPSSEQQFLVQWSPFPFTDWEEKRVRVFRPTSTVTPSGQVYELVIRGLLSRTAYKVRIVGIGSEGMGAALELGPLKTKGQGECKSLVNFKGHVCLSISVCPMAV</sequence>
<dbReference type="InterPro" id="IPR003599">
    <property type="entry name" value="Ig_sub"/>
</dbReference>
<dbReference type="Pfam" id="PF00041">
    <property type="entry name" value="fn3"/>
    <property type="match status" value="3"/>
</dbReference>
<dbReference type="Gene3D" id="2.60.40.10">
    <property type="entry name" value="Immunoglobulins"/>
    <property type="match status" value="7"/>
</dbReference>
<evidence type="ECO:0000256" key="1">
    <source>
        <dbReference type="ARBA" id="ARBA00022729"/>
    </source>
</evidence>
<keyword evidence="9" id="KW-1185">Reference proteome</keyword>
<feature type="domain" description="Ig-like" evidence="6">
    <location>
        <begin position="108"/>
        <end position="195"/>
    </location>
</feature>
<keyword evidence="8" id="KW-0675">Receptor</keyword>
<dbReference type="FunFam" id="2.60.40.10:FF:000032">
    <property type="entry name" value="palladin isoform X1"/>
    <property type="match status" value="1"/>
</dbReference>
<gene>
    <name evidence="8" type="ORF">D915_004525</name>
</gene>
<dbReference type="AlphaFoldDB" id="A0A4E0S0C3"/>
<feature type="domain" description="Fibronectin type-III" evidence="7">
    <location>
        <begin position="627"/>
        <end position="734"/>
    </location>
</feature>
<dbReference type="Proteomes" id="UP000230066">
    <property type="component" value="Unassembled WGS sequence"/>
</dbReference>
<name>A0A4E0S0C3_FASHE</name>
<keyword evidence="3" id="KW-1015">Disulfide bond</keyword>
<feature type="domain" description="Fibronectin type-III" evidence="7">
    <location>
        <begin position="290"/>
        <end position="415"/>
    </location>
</feature>
<dbReference type="InterPro" id="IPR007110">
    <property type="entry name" value="Ig-like_dom"/>
</dbReference>
<feature type="domain" description="Ig-like" evidence="6">
    <location>
        <begin position="203"/>
        <end position="283"/>
    </location>
</feature>
<evidence type="ECO:0000259" key="7">
    <source>
        <dbReference type="PROSITE" id="PS50853"/>
    </source>
</evidence>
<evidence type="ECO:0000256" key="4">
    <source>
        <dbReference type="ARBA" id="ARBA00023180"/>
    </source>
</evidence>
<evidence type="ECO:0000313" key="8">
    <source>
        <dbReference type="EMBL" id="THD23440.1"/>
    </source>
</evidence>
<dbReference type="InterPro" id="IPR036116">
    <property type="entry name" value="FN3_sf"/>
</dbReference>
<dbReference type="PRINTS" id="PR00014">
    <property type="entry name" value="FNTYPEIII"/>
</dbReference>
<dbReference type="PROSITE" id="PS50853">
    <property type="entry name" value="FN3"/>
    <property type="match status" value="4"/>
</dbReference>
<dbReference type="SMART" id="SM00060">
    <property type="entry name" value="FN3"/>
    <property type="match status" value="4"/>
</dbReference>
<feature type="domain" description="Fibronectin type-III" evidence="7">
    <location>
        <begin position="420"/>
        <end position="513"/>
    </location>
</feature>
<dbReference type="SMART" id="SM00409">
    <property type="entry name" value="IG"/>
    <property type="match status" value="3"/>
</dbReference>
<dbReference type="SUPFAM" id="SSF48726">
    <property type="entry name" value="Immunoglobulin"/>
    <property type="match status" value="3"/>
</dbReference>
<keyword evidence="4" id="KW-0325">Glycoprotein</keyword>
<dbReference type="GO" id="GO:0098609">
    <property type="term" value="P:cell-cell adhesion"/>
    <property type="evidence" value="ECO:0007669"/>
    <property type="project" value="TreeGrafter"/>
</dbReference>
<keyword evidence="5" id="KW-0393">Immunoglobulin domain</keyword>
<feature type="domain" description="Fibronectin type-III" evidence="7">
    <location>
        <begin position="514"/>
        <end position="615"/>
    </location>
</feature>
<accession>A0A4E0S0C3</accession>
<dbReference type="CDD" id="cd00063">
    <property type="entry name" value="FN3"/>
    <property type="match status" value="3"/>
</dbReference>
<dbReference type="PROSITE" id="PS50835">
    <property type="entry name" value="IG_LIKE"/>
    <property type="match status" value="2"/>
</dbReference>
<dbReference type="FunFam" id="2.60.40.10:FF:000036">
    <property type="entry name" value="receptor-type tyrosine-protein phosphatase delta isoform X1"/>
    <property type="match status" value="1"/>
</dbReference>
<dbReference type="PANTHER" id="PTHR44170">
    <property type="entry name" value="PROTEIN SIDEKICK"/>
    <property type="match status" value="1"/>
</dbReference>
<dbReference type="Pfam" id="PF07679">
    <property type="entry name" value="I-set"/>
    <property type="match status" value="3"/>
</dbReference>
<keyword evidence="2" id="KW-0677">Repeat</keyword>
<dbReference type="InterPro" id="IPR036179">
    <property type="entry name" value="Ig-like_dom_sf"/>
</dbReference>
<protein>
    <submittedName>
        <fullName evidence="8">Receptor-type tyrosine-protein phosphatase F</fullName>
    </submittedName>
</protein>
<evidence type="ECO:0000259" key="6">
    <source>
        <dbReference type="PROSITE" id="PS50835"/>
    </source>
</evidence>
<dbReference type="InterPro" id="IPR003961">
    <property type="entry name" value="FN3_dom"/>
</dbReference>
<evidence type="ECO:0000256" key="5">
    <source>
        <dbReference type="ARBA" id="ARBA00023319"/>
    </source>
</evidence>
<dbReference type="EMBL" id="JXXN02002147">
    <property type="protein sequence ID" value="THD23440.1"/>
    <property type="molecule type" value="Genomic_DNA"/>
</dbReference>
<evidence type="ECO:0000313" key="9">
    <source>
        <dbReference type="Proteomes" id="UP000230066"/>
    </source>
</evidence>
<dbReference type="PANTHER" id="PTHR44170:SF56">
    <property type="entry name" value="FIBRONECTIN TYPE-III DOMAIN-CONTAINING PROTEIN"/>
    <property type="match status" value="1"/>
</dbReference>
<dbReference type="SMART" id="SM00408">
    <property type="entry name" value="IGc2"/>
    <property type="match status" value="3"/>
</dbReference>
<evidence type="ECO:0000256" key="2">
    <source>
        <dbReference type="ARBA" id="ARBA00022737"/>
    </source>
</evidence>
<reference evidence="8" key="1">
    <citation type="submission" date="2019-03" db="EMBL/GenBank/DDBJ databases">
        <title>Improved annotation for the trematode Fasciola hepatica.</title>
        <authorList>
            <person name="Choi Y.-J."/>
            <person name="Martin J."/>
            <person name="Mitreva M."/>
        </authorList>
    </citation>
    <scope>NUCLEOTIDE SEQUENCE [LARGE SCALE GENOMIC DNA]</scope>
</reference>
<evidence type="ECO:0000256" key="3">
    <source>
        <dbReference type="ARBA" id="ARBA00023157"/>
    </source>
</evidence>
<comment type="caution">
    <text evidence="8">The sequence shown here is derived from an EMBL/GenBank/DDBJ whole genome shotgun (WGS) entry which is preliminary data.</text>
</comment>
<proteinExistence type="predicted"/>
<dbReference type="SUPFAM" id="SSF49265">
    <property type="entry name" value="Fibronectin type III"/>
    <property type="match status" value="2"/>
</dbReference>
<dbReference type="InterPro" id="IPR003598">
    <property type="entry name" value="Ig_sub2"/>
</dbReference>
<dbReference type="InterPro" id="IPR013098">
    <property type="entry name" value="Ig_I-set"/>
</dbReference>
<dbReference type="InterPro" id="IPR013783">
    <property type="entry name" value="Ig-like_fold"/>
</dbReference>
<organism evidence="8 9">
    <name type="scientific">Fasciola hepatica</name>
    <name type="common">Liver fluke</name>
    <dbReference type="NCBI Taxonomy" id="6192"/>
    <lineage>
        <taxon>Eukaryota</taxon>
        <taxon>Metazoa</taxon>
        <taxon>Spiralia</taxon>
        <taxon>Lophotrochozoa</taxon>
        <taxon>Platyhelminthes</taxon>
        <taxon>Trematoda</taxon>
        <taxon>Digenea</taxon>
        <taxon>Plagiorchiida</taxon>
        <taxon>Echinostomata</taxon>
        <taxon>Echinostomatoidea</taxon>
        <taxon>Fasciolidae</taxon>
        <taxon>Fasciola</taxon>
    </lineage>
</organism>
<keyword evidence="1" id="KW-0732">Signal</keyword>